<dbReference type="Proteomes" id="UP001165083">
    <property type="component" value="Unassembled WGS sequence"/>
</dbReference>
<proteinExistence type="predicted"/>
<evidence type="ECO:0000256" key="1">
    <source>
        <dbReference type="SAM" id="MobiDB-lite"/>
    </source>
</evidence>
<organism evidence="2 3">
    <name type="scientific">Phytophthora lilii</name>
    <dbReference type="NCBI Taxonomy" id="2077276"/>
    <lineage>
        <taxon>Eukaryota</taxon>
        <taxon>Sar</taxon>
        <taxon>Stramenopiles</taxon>
        <taxon>Oomycota</taxon>
        <taxon>Peronosporomycetes</taxon>
        <taxon>Peronosporales</taxon>
        <taxon>Peronosporaceae</taxon>
        <taxon>Phytophthora</taxon>
    </lineage>
</organism>
<gene>
    <name evidence="2" type="ORF">Plil01_001620100</name>
</gene>
<sequence length="452" mass="45819">MYRDHEAPGDGVFRLHAKTKSPIRSEDIAARPHNQRCRDVVFLGKLDARTVIGVSDTVILVDKGLQHQLTGGESIEIRKRVFSTVEDTTLQSVANSRGVLVHSHDDTLDSASPHKVLQLRHFADASSTTARLLPGNVSVVHGSDAVTTLVDLSGELSGSTFIRLAGGSYLVDPVRPVTPTQFFLDRPFAGSSYDDLPVYVDGIGAGVLLEVRAGTSIGAGASIDAIATVMGGNSATDVIISTTAGGELAGRVKINHTSVEFLGDTSIISSEVGAILLQPAKDLSLIAGSLDNKPGSRVAIRSGASNWQLGGDVDVKTGQSNHGATSGRLLLHTADGISALASSGSVEIGSGTGKAGSSGVISLFSGDANAGKSGNVVFSTGSASGSKSGDISLKTSPSTGGNGGSIQVAVGAGDNGEGGAVNISAGSTTDTTLQGGSILVNAGSRPPVDQLF</sequence>
<name>A0A9W6XIB6_9STRA</name>
<comment type="caution">
    <text evidence="2">The sequence shown here is derived from an EMBL/GenBank/DDBJ whole genome shotgun (WGS) entry which is preliminary data.</text>
</comment>
<evidence type="ECO:0000313" key="3">
    <source>
        <dbReference type="Proteomes" id="UP001165083"/>
    </source>
</evidence>
<evidence type="ECO:0000313" key="2">
    <source>
        <dbReference type="EMBL" id="GMF38986.1"/>
    </source>
</evidence>
<keyword evidence="3" id="KW-1185">Reference proteome</keyword>
<protein>
    <submittedName>
        <fullName evidence="2">Unnamed protein product</fullName>
    </submittedName>
</protein>
<feature type="region of interest" description="Disordered" evidence="1">
    <location>
        <begin position="381"/>
        <end position="405"/>
    </location>
</feature>
<reference evidence="2" key="1">
    <citation type="submission" date="2023-04" db="EMBL/GenBank/DDBJ databases">
        <title>Phytophthora lilii NBRC 32176.</title>
        <authorList>
            <person name="Ichikawa N."/>
            <person name="Sato H."/>
            <person name="Tonouchi N."/>
        </authorList>
    </citation>
    <scope>NUCLEOTIDE SEQUENCE</scope>
    <source>
        <strain evidence="2">NBRC 32176</strain>
    </source>
</reference>
<feature type="compositionally biased region" description="Polar residues" evidence="1">
    <location>
        <begin position="381"/>
        <end position="399"/>
    </location>
</feature>
<dbReference type="EMBL" id="BSXW01001759">
    <property type="protein sequence ID" value="GMF38986.1"/>
    <property type="molecule type" value="Genomic_DNA"/>
</dbReference>
<dbReference type="AlphaFoldDB" id="A0A9W6XIB6"/>
<accession>A0A9W6XIB6</accession>
<dbReference type="OrthoDB" id="168415at2759"/>